<dbReference type="EMBL" id="CP124691">
    <property type="protein sequence ID" value="WGX77777.1"/>
    <property type="molecule type" value="Genomic_DNA"/>
</dbReference>
<evidence type="ECO:0000313" key="1">
    <source>
        <dbReference type="EMBL" id="WGX77777.1"/>
    </source>
</evidence>
<dbReference type="SUPFAM" id="SSF46785">
    <property type="entry name" value="Winged helix' DNA-binding domain"/>
    <property type="match status" value="1"/>
</dbReference>
<organism evidence="1 2">
    <name type="scientific">Paraclostridium bifermentans</name>
    <name type="common">Clostridium bifermentans</name>
    <dbReference type="NCBI Taxonomy" id="1490"/>
    <lineage>
        <taxon>Bacteria</taxon>
        <taxon>Bacillati</taxon>
        <taxon>Bacillota</taxon>
        <taxon>Clostridia</taxon>
        <taxon>Peptostreptococcales</taxon>
        <taxon>Peptostreptococcaceae</taxon>
        <taxon>Paraclostridium</taxon>
    </lineage>
</organism>
<protein>
    <recommendedName>
        <fullName evidence="3">MarR family transcriptional regulator</fullName>
    </recommendedName>
</protein>
<keyword evidence="1" id="KW-0614">Plasmid</keyword>
<sequence length="89" mass="10083">MVEKKAYIFGAIFFLSNKIQNKGDKIFSEITTKQWFLLISIIRSGVKSPTLTEVSKIIGYSRQNVKKLSVSLEKAGLVELQKTSMIEEL</sequence>
<dbReference type="InterPro" id="IPR036390">
    <property type="entry name" value="WH_DNA-bd_sf"/>
</dbReference>
<reference evidence="1 2" key="1">
    <citation type="submission" date="2023-04" db="EMBL/GenBank/DDBJ databases">
        <title>Bacteria Genome Submission.</title>
        <authorList>
            <person name="Isaac P."/>
        </authorList>
    </citation>
    <scope>NUCLEOTIDE SEQUENCE [LARGE SCALE GENOMIC DNA]</scope>
    <source>
        <strain evidence="1 2">SampleS7P1</strain>
        <plasmid evidence="1 2">unnamed6</plasmid>
    </source>
</reference>
<accession>A0ABY8RAE9</accession>
<dbReference type="Gene3D" id="1.10.10.10">
    <property type="entry name" value="Winged helix-like DNA-binding domain superfamily/Winged helix DNA-binding domain"/>
    <property type="match status" value="1"/>
</dbReference>
<dbReference type="Proteomes" id="UP001239169">
    <property type="component" value="Plasmid unnamed6"/>
</dbReference>
<evidence type="ECO:0008006" key="3">
    <source>
        <dbReference type="Google" id="ProtNLM"/>
    </source>
</evidence>
<proteinExistence type="predicted"/>
<evidence type="ECO:0000313" key="2">
    <source>
        <dbReference type="Proteomes" id="UP001239169"/>
    </source>
</evidence>
<name>A0ABY8RAE9_PARBF</name>
<dbReference type="InterPro" id="IPR036388">
    <property type="entry name" value="WH-like_DNA-bd_sf"/>
</dbReference>
<geneLocation type="plasmid" evidence="1 2">
    <name>unnamed6</name>
</geneLocation>
<gene>
    <name evidence="1" type="ORF">QJS64_21860</name>
</gene>
<keyword evidence="2" id="KW-1185">Reference proteome</keyword>